<evidence type="ECO:0000256" key="1">
    <source>
        <dbReference type="ARBA" id="ARBA00008987"/>
    </source>
</evidence>
<dbReference type="PRINTS" id="PR00421">
    <property type="entry name" value="THIOREDOXIN"/>
</dbReference>
<dbReference type="FunFam" id="3.40.30.10:FF:000001">
    <property type="entry name" value="Thioredoxin"/>
    <property type="match status" value="1"/>
</dbReference>
<dbReference type="PROSITE" id="PS51352">
    <property type="entry name" value="THIOREDOXIN_2"/>
    <property type="match status" value="1"/>
</dbReference>
<dbReference type="PANTHER" id="PTHR45663">
    <property type="entry name" value="GEO12009P1"/>
    <property type="match status" value="1"/>
</dbReference>
<dbReference type="CDD" id="cd02947">
    <property type="entry name" value="TRX_family"/>
    <property type="match status" value="1"/>
</dbReference>
<sequence length="109" mass="12466">MADERVLTLTDVNFEEEVLSNDLPVLVDFWAAWCGPCKMVAPIIEEIARDYDGKIKVAKLNVDEYSNVASKYNIMSIPTIFLFKNGEPVEKLIGARSKDEFKEMIERHI</sequence>
<dbReference type="EMBL" id="CP059066">
    <property type="protein sequence ID" value="QSQ10005.1"/>
    <property type="molecule type" value="Genomic_DNA"/>
</dbReference>
<feature type="active site" description="Nucleophile" evidence="9">
    <location>
        <position position="34"/>
    </location>
</feature>
<feature type="domain" description="Thioredoxin" evidence="11">
    <location>
        <begin position="1"/>
        <end position="109"/>
    </location>
</feature>
<comment type="similarity">
    <text evidence="1 8">Belongs to the thioredoxin family.</text>
</comment>
<evidence type="ECO:0000256" key="10">
    <source>
        <dbReference type="PIRSR" id="PIRSR000077-4"/>
    </source>
</evidence>
<dbReference type="GO" id="GO:0005737">
    <property type="term" value="C:cytoplasm"/>
    <property type="evidence" value="ECO:0007669"/>
    <property type="project" value="TreeGrafter"/>
</dbReference>
<keyword evidence="13" id="KW-1185">Reference proteome</keyword>
<evidence type="ECO:0000313" key="13">
    <source>
        <dbReference type="Proteomes" id="UP000662904"/>
    </source>
</evidence>
<dbReference type="GO" id="GO:0015035">
    <property type="term" value="F:protein-disulfide reductase activity"/>
    <property type="evidence" value="ECO:0007669"/>
    <property type="project" value="UniProtKB-UniRule"/>
</dbReference>
<accession>A0A8A0RNN0</accession>
<proteinExistence type="inferred from homology"/>
<evidence type="ECO:0000313" key="12">
    <source>
        <dbReference type="EMBL" id="QSQ10005.1"/>
    </source>
</evidence>
<feature type="site" description="Contributes to redox potential value" evidence="9">
    <location>
        <position position="36"/>
    </location>
</feature>
<feature type="disulfide bond" description="Redox-active" evidence="10">
    <location>
        <begin position="34"/>
        <end position="37"/>
    </location>
</feature>
<keyword evidence="5 10" id="KW-1015">Disulfide bond</keyword>
<dbReference type="InterPro" id="IPR005746">
    <property type="entry name" value="Thioredoxin"/>
</dbReference>
<dbReference type="PIRSF" id="PIRSF000077">
    <property type="entry name" value="Thioredoxin"/>
    <property type="match status" value="1"/>
</dbReference>
<dbReference type="RefSeq" id="WP_206707333.1">
    <property type="nucleotide sequence ID" value="NZ_CP059066.1"/>
</dbReference>
<dbReference type="InterPro" id="IPR017937">
    <property type="entry name" value="Thioredoxin_CS"/>
</dbReference>
<dbReference type="Proteomes" id="UP000662904">
    <property type="component" value="Chromosome"/>
</dbReference>
<evidence type="ECO:0000256" key="7">
    <source>
        <dbReference type="NCBIfam" id="TIGR01068"/>
    </source>
</evidence>
<evidence type="ECO:0000259" key="11">
    <source>
        <dbReference type="PROSITE" id="PS51352"/>
    </source>
</evidence>
<dbReference type="Pfam" id="PF00085">
    <property type="entry name" value="Thioredoxin"/>
    <property type="match status" value="1"/>
</dbReference>
<evidence type="ECO:0000256" key="3">
    <source>
        <dbReference type="ARBA" id="ARBA00022448"/>
    </source>
</evidence>
<dbReference type="InterPro" id="IPR013766">
    <property type="entry name" value="Thioredoxin_domain"/>
</dbReference>
<dbReference type="AlphaFoldDB" id="A0A8A0RNN0"/>
<keyword evidence="6 10" id="KW-0676">Redox-active center</keyword>
<evidence type="ECO:0000256" key="4">
    <source>
        <dbReference type="ARBA" id="ARBA00022982"/>
    </source>
</evidence>
<feature type="site" description="Contributes to redox potential value" evidence="9">
    <location>
        <position position="35"/>
    </location>
</feature>
<dbReference type="InterPro" id="IPR036249">
    <property type="entry name" value="Thioredoxin-like_sf"/>
</dbReference>
<reference evidence="12" key="1">
    <citation type="submission" date="2020-07" db="EMBL/GenBank/DDBJ databases">
        <title>Koleobacter methoxysyntrophicus gen. nov., sp. nov., a novel anaerobic bacterium isolated from deep subsurface oil field and proposal of Koleobacterales ord. nov. in the phylum Firmicutes.</title>
        <authorList>
            <person name="Sakamoto S."/>
            <person name="Tamaki H."/>
        </authorList>
    </citation>
    <scope>NUCLEOTIDE SEQUENCE</scope>
    <source>
        <strain evidence="12">NRmbB1</strain>
    </source>
</reference>
<dbReference type="PANTHER" id="PTHR45663:SF11">
    <property type="entry name" value="GEO12009P1"/>
    <property type="match status" value="1"/>
</dbReference>
<organism evidence="12 13">
    <name type="scientific">Koleobacter methoxysyntrophicus</name>
    <dbReference type="NCBI Taxonomy" id="2751313"/>
    <lineage>
        <taxon>Bacteria</taxon>
        <taxon>Bacillati</taxon>
        <taxon>Bacillota</taxon>
        <taxon>Clostridia</taxon>
        <taxon>Koleobacterales</taxon>
        <taxon>Koleobacteraceae</taxon>
        <taxon>Koleobacter</taxon>
    </lineage>
</organism>
<dbReference type="SUPFAM" id="SSF52833">
    <property type="entry name" value="Thioredoxin-like"/>
    <property type="match status" value="1"/>
</dbReference>
<dbReference type="KEGG" id="kme:H0A61_02397"/>
<feature type="site" description="Deprotonates C-terminal active site Cys" evidence="9">
    <location>
        <position position="28"/>
    </location>
</feature>
<name>A0A8A0RNN0_9FIRM</name>
<evidence type="ECO:0000256" key="2">
    <source>
        <dbReference type="ARBA" id="ARBA00020570"/>
    </source>
</evidence>
<keyword evidence="4" id="KW-0249">Electron transport</keyword>
<evidence type="ECO:0000256" key="6">
    <source>
        <dbReference type="ARBA" id="ARBA00023284"/>
    </source>
</evidence>
<feature type="active site" description="Nucleophile" evidence="9">
    <location>
        <position position="37"/>
    </location>
</feature>
<dbReference type="Gene3D" id="3.40.30.10">
    <property type="entry name" value="Glutaredoxin"/>
    <property type="match status" value="1"/>
</dbReference>
<evidence type="ECO:0000256" key="9">
    <source>
        <dbReference type="PIRSR" id="PIRSR000077-1"/>
    </source>
</evidence>
<evidence type="ECO:0000256" key="8">
    <source>
        <dbReference type="PIRNR" id="PIRNR000077"/>
    </source>
</evidence>
<protein>
    <recommendedName>
        <fullName evidence="2 7">Thioredoxin</fullName>
    </recommendedName>
</protein>
<evidence type="ECO:0000256" key="5">
    <source>
        <dbReference type="ARBA" id="ARBA00023157"/>
    </source>
</evidence>
<keyword evidence="3" id="KW-0813">Transport</keyword>
<gene>
    <name evidence="12" type="primary">trxA_3</name>
    <name evidence="12" type="ORF">H0A61_02397</name>
</gene>
<dbReference type="NCBIfam" id="TIGR01068">
    <property type="entry name" value="thioredoxin"/>
    <property type="match status" value="1"/>
</dbReference>
<dbReference type="PROSITE" id="PS00194">
    <property type="entry name" value="THIOREDOXIN_1"/>
    <property type="match status" value="1"/>
</dbReference>